<dbReference type="InterPro" id="IPR007497">
    <property type="entry name" value="SIMPL/DUF541"/>
</dbReference>
<feature type="signal peptide" evidence="1">
    <location>
        <begin position="1"/>
        <end position="21"/>
    </location>
</feature>
<keyword evidence="1" id="KW-0732">Signal</keyword>
<evidence type="ECO:0000313" key="2">
    <source>
        <dbReference type="EMBL" id="KUJ85762.1"/>
    </source>
</evidence>
<evidence type="ECO:0008006" key="4">
    <source>
        <dbReference type="Google" id="ProtNLM"/>
    </source>
</evidence>
<dbReference type="InterPro" id="IPR052022">
    <property type="entry name" value="26kDa_periplasmic_antigen"/>
</dbReference>
<dbReference type="RefSeq" id="WP_068344679.1">
    <property type="nucleotide sequence ID" value="NZ_LQBQ01000001.1"/>
</dbReference>
<evidence type="ECO:0000313" key="3">
    <source>
        <dbReference type="Proteomes" id="UP000053791"/>
    </source>
</evidence>
<feature type="chain" id="PRO_5007095560" description="SIMPL domain-containing protein" evidence="1">
    <location>
        <begin position="22"/>
        <end position="229"/>
    </location>
</feature>
<keyword evidence="3" id="KW-1185">Reference proteome</keyword>
<comment type="caution">
    <text evidence="2">The sequence shown here is derived from an EMBL/GenBank/DDBJ whole genome shotgun (WGS) entry which is preliminary data.</text>
</comment>
<accession>A0A101CYR8</accession>
<dbReference type="Gene3D" id="3.30.70.2970">
    <property type="entry name" value="Protein of unknown function (DUF541), domain 2"/>
    <property type="match status" value="1"/>
</dbReference>
<dbReference type="EMBL" id="LQBQ01000001">
    <property type="protein sequence ID" value="KUJ85762.1"/>
    <property type="molecule type" value="Genomic_DNA"/>
</dbReference>
<dbReference type="STRING" id="1685379.AVO45_01905"/>
<protein>
    <recommendedName>
        <fullName evidence="4">SIMPL domain-containing protein</fullName>
    </recommendedName>
</protein>
<dbReference type="Pfam" id="PF04402">
    <property type="entry name" value="SIMPL"/>
    <property type="match status" value="1"/>
</dbReference>
<sequence length="229" mass="24070">MKIFAFFAALFVATATGTAHAQDRHITVNGTGSVEAAPDMATLSLGVTTQADEAAAAMRANSQAVAAVLSQLDQKGIEPRDIQTRNLSVAPIWSGRPQKEEERRITGFVASNRVFVRVRDLDHLGEILDAVISKGANDLGGLSFALQEPEPLAAEARARAVADASEKARQLAEAAGVTLGRVISIDEHGGARPVMRRAEMAMADAGNVPVAPGEISVEVSVSMVFEIAD</sequence>
<dbReference type="AlphaFoldDB" id="A0A101CYR8"/>
<name>A0A101CYR8_9RHOB</name>
<evidence type="ECO:0000256" key="1">
    <source>
        <dbReference type="SAM" id="SignalP"/>
    </source>
</evidence>
<proteinExistence type="predicted"/>
<dbReference type="PANTHER" id="PTHR34387">
    <property type="entry name" value="SLR1258 PROTEIN"/>
    <property type="match status" value="1"/>
</dbReference>
<reference evidence="2 3" key="1">
    <citation type="submission" date="2015-12" db="EMBL/GenBank/DDBJ databases">
        <authorList>
            <person name="Shamseldin A."/>
            <person name="Moawad H."/>
            <person name="Abd El-Rahim W.M."/>
            <person name="Sadowsky M.J."/>
        </authorList>
    </citation>
    <scope>NUCLEOTIDE SEQUENCE [LARGE SCALE GENOMIC DNA]</scope>
    <source>
        <strain evidence="2 3">ZGT118</strain>
    </source>
</reference>
<dbReference type="Gene3D" id="3.30.110.170">
    <property type="entry name" value="Protein of unknown function (DUF541), domain 1"/>
    <property type="match status" value="1"/>
</dbReference>
<dbReference type="PANTHER" id="PTHR34387:SF1">
    <property type="entry name" value="PERIPLASMIC IMMUNOGENIC PROTEIN"/>
    <property type="match status" value="1"/>
</dbReference>
<organism evidence="2 3">
    <name type="scientific">Ruegeria marisrubri</name>
    <dbReference type="NCBI Taxonomy" id="1685379"/>
    <lineage>
        <taxon>Bacteria</taxon>
        <taxon>Pseudomonadati</taxon>
        <taxon>Pseudomonadota</taxon>
        <taxon>Alphaproteobacteria</taxon>
        <taxon>Rhodobacterales</taxon>
        <taxon>Roseobacteraceae</taxon>
        <taxon>Ruegeria</taxon>
    </lineage>
</organism>
<dbReference type="Proteomes" id="UP000053791">
    <property type="component" value="Unassembled WGS sequence"/>
</dbReference>
<gene>
    <name evidence="2" type="ORF">AVO45_01905</name>
</gene>
<dbReference type="GO" id="GO:0006974">
    <property type="term" value="P:DNA damage response"/>
    <property type="evidence" value="ECO:0007669"/>
    <property type="project" value="TreeGrafter"/>
</dbReference>